<proteinExistence type="predicted"/>
<evidence type="ECO:0000313" key="2">
    <source>
        <dbReference type="Proteomes" id="UP000242818"/>
    </source>
</evidence>
<gene>
    <name evidence="1" type="ORF">GA0116948_103138</name>
</gene>
<accession>A0A1C4BKN6</accession>
<dbReference type="STRING" id="1335309.GA0116948_103138"/>
<sequence length="505" mass="56356">MLRTTISRRMSVVLLPLLLLVLSCSRKLDQPDLKPINMPKVAGLDSIYYVNIGDTLRINPQLTGGEANLLDTSRYLVEWSKLKDNQTDSTYRSNDLQYVPNLDDAGNSTWYYRITDKKLGVFTQQQFEISVVIPTQAGWYVLSDIGNNSSRLDMLSYNVFSGYAAIPDIIGKMGSTYQLRGKPRSVDFAYTLMALPQVATIVITDQDAVFLDPDGLSIVGKVEDDFSLSSNFSPATYNGIYSFYAALLNVGGQLYYSDGDLFGDAAGPVPRSATDNSPMHISPLFACSTDYFYMYNMDMILFDMDSQSFLRSQNLYYSSSYPVFMGKGELFNFQIKKKLMALTYTGYNGGEFYAVLEDNDTAAYYLAIFKANGSQRYFAQLNVIGIDQADHFAVGTEFGYLFYTVGSQVYEFDAINQVNKMVADLGDKQISYIGIPTFPISINGDSHKEDLSRKLLICSYDAADQEHSGTIGIYNIPAANAPLQLKESYTGFGKIVSLSYRENIE</sequence>
<dbReference type="Proteomes" id="UP000242818">
    <property type="component" value="Unassembled WGS sequence"/>
</dbReference>
<dbReference type="PROSITE" id="PS51257">
    <property type="entry name" value="PROKAR_LIPOPROTEIN"/>
    <property type="match status" value="1"/>
</dbReference>
<dbReference type="AlphaFoldDB" id="A0A1C4BKN6"/>
<organism evidence="1 2">
    <name type="scientific">Chitinophaga costaii</name>
    <dbReference type="NCBI Taxonomy" id="1335309"/>
    <lineage>
        <taxon>Bacteria</taxon>
        <taxon>Pseudomonadati</taxon>
        <taxon>Bacteroidota</taxon>
        <taxon>Chitinophagia</taxon>
        <taxon>Chitinophagales</taxon>
        <taxon>Chitinophagaceae</taxon>
        <taxon>Chitinophaga</taxon>
    </lineage>
</organism>
<protein>
    <submittedName>
        <fullName evidence="1">PKD-like family protein</fullName>
    </submittedName>
</protein>
<evidence type="ECO:0000313" key="1">
    <source>
        <dbReference type="EMBL" id="SCC07242.1"/>
    </source>
</evidence>
<dbReference type="EMBL" id="FMAR01000003">
    <property type="protein sequence ID" value="SCC07242.1"/>
    <property type="molecule type" value="Genomic_DNA"/>
</dbReference>
<keyword evidence="2" id="KW-1185">Reference proteome</keyword>
<name>A0A1C4BKN6_9BACT</name>
<reference evidence="1 2" key="1">
    <citation type="submission" date="2016-08" db="EMBL/GenBank/DDBJ databases">
        <authorList>
            <person name="Seilhamer J.J."/>
        </authorList>
    </citation>
    <scope>NUCLEOTIDE SEQUENCE [LARGE SCALE GENOMIC DNA]</scope>
    <source>
        <strain evidence="1 2">A37T2</strain>
    </source>
</reference>
<dbReference type="RefSeq" id="WP_165798337.1">
    <property type="nucleotide sequence ID" value="NZ_FMAR01000003.1"/>
</dbReference>
<dbReference type="Pfam" id="PF16407">
    <property type="entry name" value="PKD_2"/>
    <property type="match status" value="1"/>
</dbReference>
<dbReference type="InterPro" id="IPR032183">
    <property type="entry name" value="PKD-like"/>
</dbReference>